<gene>
    <name evidence="2" type="ORF">N478_06735</name>
</gene>
<dbReference type="AlphaFoldDB" id="A0A162AM55"/>
<evidence type="ECO:0000313" key="3">
    <source>
        <dbReference type="Proteomes" id="UP000076661"/>
    </source>
</evidence>
<sequence length="70" mass="7789">MITRVLGSLIFLPFIFFYSYILGPVLKVVLLPGGLALLFLILGPKAFMQHWEAVNSETKHTEPTEQGDVA</sequence>
<dbReference type="EMBL" id="AUXX01000045">
    <property type="protein sequence ID" value="KZN61758.1"/>
    <property type="molecule type" value="Genomic_DNA"/>
</dbReference>
<keyword evidence="1" id="KW-1133">Transmembrane helix</keyword>
<dbReference type="RefSeq" id="WP_063382812.1">
    <property type="nucleotide sequence ID" value="NZ_AUXX01000045.1"/>
</dbReference>
<organism evidence="2 3">
    <name type="scientific">Pseudoalteromonas luteoviolacea S4060-1</name>
    <dbReference type="NCBI Taxonomy" id="1365257"/>
    <lineage>
        <taxon>Bacteria</taxon>
        <taxon>Pseudomonadati</taxon>
        <taxon>Pseudomonadota</taxon>
        <taxon>Gammaproteobacteria</taxon>
        <taxon>Alteromonadales</taxon>
        <taxon>Pseudoalteromonadaceae</taxon>
        <taxon>Pseudoalteromonas</taxon>
    </lineage>
</organism>
<evidence type="ECO:0000313" key="2">
    <source>
        <dbReference type="EMBL" id="KZN61758.1"/>
    </source>
</evidence>
<keyword evidence="1" id="KW-0812">Transmembrane</keyword>
<reference evidence="2 3" key="1">
    <citation type="submission" date="2013-07" db="EMBL/GenBank/DDBJ databases">
        <title>Comparative Genomic and Metabolomic Analysis of Twelve Strains of Pseudoalteromonas luteoviolacea.</title>
        <authorList>
            <person name="Vynne N.G."/>
            <person name="Mansson M."/>
            <person name="Gram L."/>
        </authorList>
    </citation>
    <scope>NUCLEOTIDE SEQUENCE [LARGE SCALE GENOMIC DNA]</scope>
    <source>
        <strain evidence="2 3">S4060-1</strain>
    </source>
</reference>
<protein>
    <submittedName>
        <fullName evidence="2">Uncharacterized protein</fullName>
    </submittedName>
</protein>
<dbReference type="PATRIC" id="fig|1365257.3.peg.4666"/>
<dbReference type="Proteomes" id="UP000076661">
    <property type="component" value="Unassembled WGS sequence"/>
</dbReference>
<accession>A0A162AM55</accession>
<evidence type="ECO:0000256" key="1">
    <source>
        <dbReference type="SAM" id="Phobius"/>
    </source>
</evidence>
<proteinExistence type="predicted"/>
<comment type="caution">
    <text evidence="2">The sequence shown here is derived from an EMBL/GenBank/DDBJ whole genome shotgun (WGS) entry which is preliminary data.</text>
</comment>
<keyword evidence="1" id="KW-0472">Membrane</keyword>
<name>A0A162AM55_9GAMM</name>
<feature type="transmembrane region" description="Helical" evidence="1">
    <location>
        <begin position="29"/>
        <end position="47"/>
    </location>
</feature>